<accession>A0AAV5T6D0</accession>
<organism evidence="2 3">
    <name type="scientific">Pristionchus entomophagus</name>
    <dbReference type="NCBI Taxonomy" id="358040"/>
    <lineage>
        <taxon>Eukaryota</taxon>
        <taxon>Metazoa</taxon>
        <taxon>Ecdysozoa</taxon>
        <taxon>Nematoda</taxon>
        <taxon>Chromadorea</taxon>
        <taxon>Rhabditida</taxon>
        <taxon>Rhabditina</taxon>
        <taxon>Diplogasteromorpha</taxon>
        <taxon>Diplogasteroidea</taxon>
        <taxon>Neodiplogasteridae</taxon>
        <taxon>Pristionchus</taxon>
    </lineage>
</organism>
<keyword evidence="3" id="KW-1185">Reference proteome</keyword>
<feature type="non-terminal residue" evidence="2">
    <location>
        <position position="1"/>
    </location>
</feature>
<evidence type="ECO:0000313" key="2">
    <source>
        <dbReference type="EMBL" id="GMS89219.1"/>
    </source>
</evidence>
<dbReference type="AlphaFoldDB" id="A0AAV5T6D0"/>
<name>A0AAV5T6D0_9BILA</name>
<gene>
    <name evidence="2" type="ORF">PENTCL1PPCAC_11394</name>
</gene>
<feature type="region of interest" description="Disordered" evidence="1">
    <location>
        <begin position="68"/>
        <end position="108"/>
    </location>
</feature>
<feature type="compositionally biased region" description="Polar residues" evidence="1">
    <location>
        <begin position="84"/>
        <end position="106"/>
    </location>
</feature>
<feature type="region of interest" description="Disordered" evidence="1">
    <location>
        <begin position="123"/>
        <end position="193"/>
    </location>
</feature>
<dbReference type="EMBL" id="BTSX01000003">
    <property type="protein sequence ID" value="GMS89219.1"/>
    <property type="molecule type" value="Genomic_DNA"/>
</dbReference>
<feature type="compositionally biased region" description="Acidic residues" evidence="1">
    <location>
        <begin position="212"/>
        <end position="226"/>
    </location>
</feature>
<feature type="compositionally biased region" description="Basic and acidic residues" evidence="1">
    <location>
        <begin position="154"/>
        <end position="163"/>
    </location>
</feature>
<evidence type="ECO:0000256" key="1">
    <source>
        <dbReference type="SAM" id="MobiDB-lite"/>
    </source>
</evidence>
<dbReference type="Proteomes" id="UP001432027">
    <property type="component" value="Unassembled WGS sequence"/>
</dbReference>
<feature type="region of interest" description="Disordered" evidence="1">
    <location>
        <begin position="322"/>
        <end position="345"/>
    </location>
</feature>
<proteinExistence type="predicted"/>
<comment type="caution">
    <text evidence="2">The sequence shown here is derived from an EMBL/GenBank/DDBJ whole genome shotgun (WGS) entry which is preliminary data.</text>
</comment>
<reference evidence="2" key="1">
    <citation type="submission" date="2023-10" db="EMBL/GenBank/DDBJ databases">
        <title>Genome assembly of Pristionchus species.</title>
        <authorList>
            <person name="Yoshida K."/>
            <person name="Sommer R.J."/>
        </authorList>
    </citation>
    <scope>NUCLEOTIDE SEQUENCE</scope>
    <source>
        <strain evidence="2">RS0144</strain>
    </source>
</reference>
<feature type="compositionally biased region" description="Low complexity" evidence="1">
    <location>
        <begin position="68"/>
        <end position="83"/>
    </location>
</feature>
<sequence>FRIWIWRAEPDKMMKRKSCDALDFAVHTQPKKDRAWYDQEHETEKERSKDKKRLSFIGNIFSKMKSSSKLSSSTSSLHKNISSRNTSGDENSFRSTSEHSTISVESQKYKRNAHLKTFLNNTTNHPDLSLGECSSEADSIGSIGSLNTPVRGDGLNRESEHRQSSRSMPAPATPHENTVRRSHSTAGGVNDSPSVWLRRKSLRLRQRKAEPEMEELKEEEEMDNVLDDTQASSDPSHSSSFHVTATPKSIFIPSSKIDRSRSAAAYSTRQKALQKRSEDSLMCISTGGTPDVVGGTMGKKLTPSTGSTSTLQKFGNSIGAALKRGFSSGSRSQTQRTPRNGSQTTDALVTVMRRPTMDNKRVDDTSRLAGRRMSEISWYGGDCSMLTPKNMDDSIRGPIFDADITSLTAEFSEKVSVPLDVNTVLSDDSFDAIVVDISNDGTPVSDYSHTLVDQLELENELKAERAKGGMMKTSGVIKRNDKPTHVIWVVKTEADRGRQLRIGYEAALNTAFSHPEIRRLMLPQLFCTTSDLMEEGVEKFGDSILRSTYMAFVRGENHTKIDSIVVAGNDEACAAHLNDCLDKLISEKVSGRMHVGLTGSSFRR</sequence>
<feature type="compositionally biased region" description="Polar residues" evidence="1">
    <location>
        <begin position="184"/>
        <end position="193"/>
    </location>
</feature>
<feature type="compositionally biased region" description="Polar residues" evidence="1">
    <location>
        <begin position="327"/>
        <end position="345"/>
    </location>
</feature>
<protein>
    <submittedName>
        <fullName evidence="2">Uncharacterized protein</fullName>
    </submittedName>
</protein>
<feature type="region of interest" description="Disordered" evidence="1">
    <location>
        <begin position="206"/>
        <end position="244"/>
    </location>
</feature>
<evidence type="ECO:0000313" key="3">
    <source>
        <dbReference type="Proteomes" id="UP001432027"/>
    </source>
</evidence>